<sequence length="62" mass="6847">MGKENIEQYHDDSNLNSKRKANEEVLEISSTGYGLESVSKETVEEGQKLQDKREGNSSCGGL</sequence>
<protein>
    <submittedName>
        <fullName evidence="2">Uncharacterized protein</fullName>
    </submittedName>
</protein>
<organism evidence="2 3">
    <name type="scientific">Metabacillus arenae</name>
    <dbReference type="NCBI Taxonomy" id="2771434"/>
    <lineage>
        <taxon>Bacteria</taxon>
        <taxon>Bacillati</taxon>
        <taxon>Bacillota</taxon>
        <taxon>Bacilli</taxon>
        <taxon>Bacillales</taxon>
        <taxon>Bacillaceae</taxon>
        <taxon>Metabacillus</taxon>
    </lineage>
</organism>
<evidence type="ECO:0000313" key="3">
    <source>
        <dbReference type="Proteomes" id="UP000626844"/>
    </source>
</evidence>
<name>A0A926NAD0_9BACI</name>
<feature type="region of interest" description="Disordered" evidence="1">
    <location>
        <begin position="32"/>
        <end position="62"/>
    </location>
</feature>
<feature type="region of interest" description="Disordered" evidence="1">
    <location>
        <begin position="1"/>
        <end position="20"/>
    </location>
</feature>
<evidence type="ECO:0000313" key="2">
    <source>
        <dbReference type="EMBL" id="MBD1380527.1"/>
    </source>
</evidence>
<accession>A0A926NAD0</accession>
<reference evidence="2" key="1">
    <citation type="submission" date="2020-09" db="EMBL/GenBank/DDBJ databases">
        <title>A novel bacterium of genus Bacillus, isolated from South China Sea.</title>
        <authorList>
            <person name="Huang H."/>
            <person name="Mo K."/>
            <person name="Hu Y."/>
        </authorList>
    </citation>
    <scope>NUCLEOTIDE SEQUENCE</scope>
    <source>
        <strain evidence="2">IB182487</strain>
    </source>
</reference>
<dbReference type="Proteomes" id="UP000626844">
    <property type="component" value="Unassembled WGS sequence"/>
</dbReference>
<dbReference type="RefSeq" id="WP_191158171.1">
    <property type="nucleotide sequence ID" value="NZ_JACXAI010000010.1"/>
</dbReference>
<feature type="compositionally biased region" description="Basic and acidic residues" evidence="1">
    <location>
        <begin position="1"/>
        <end position="13"/>
    </location>
</feature>
<comment type="caution">
    <text evidence="2">The sequence shown here is derived from an EMBL/GenBank/DDBJ whole genome shotgun (WGS) entry which is preliminary data.</text>
</comment>
<proteinExistence type="predicted"/>
<keyword evidence="3" id="KW-1185">Reference proteome</keyword>
<evidence type="ECO:0000256" key="1">
    <source>
        <dbReference type="SAM" id="MobiDB-lite"/>
    </source>
</evidence>
<gene>
    <name evidence="2" type="ORF">IC621_09825</name>
</gene>
<dbReference type="EMBL" id="JACXAI010000010">
    <property type="protein sequence ID" value="MBD1380527.1"/>
    <property type="molecule type" value="Genomic_DNA"/>
</dbReference>
<dbReference type="AlphaFoldDB" id="A0A926NAD0"/>
<feature type="compositionally biased region" description="Basic and acidic residues" evidence="1">
    <location>
        <begin position="38"/>
        <end position="55"/>
    </location>
</feature>